<evidence type="ECO:0000313" key="2">
    <source>
        <dbReference type="Proteomes" id="UP000742786"/>
    </source>
</evidence>
<accession>A0A916N3E2</accession>
<sequence length="57" mass="6660">MKNGHRGGHFFFFCKKLLPIVSIRLSNYFKVIIVLHKHDTSPEQNPVKSWLPQPAWA</sequence>
<comment type="caution">
    <text evidence="1">The sequence shown here is derived from an EMBL/GenBank/DDBJ whole genome shotgun (WGS) entry which is preliminary data.</text>
</comment>
<gene>
    <name evidence="1" type="ORF">GTOL_12819</name>
</gene>
<protein>
    <submittedName>
        <fullName evidence="1">Uncharacterized protein</fullName>
    </submittedName>
</protein>
<organism evidence="1 2">
    <name type="scientific">Georgfuchsia toluolica</name>
    <dbReference type="NCBI Taxonomy" id="424218"/>
    <lineage>
        <taxon>Bacteria</taxon>
        <taxon>Pseudomonadati</taxon>
        <taxon>Pseudomonadota</taxon>
        <taxon>Betaproteobacteria</taxon>
        <taxon>Nitrosomonadales</taxon>
        <taxon>Sterolibacteriaceae</taxon>
        <taxon>Georgfuchsia</taxon>
    </lineage>
</organism>
<evidence type="ECO:0000313" key="1">
    <source>
        <dbReference type="EMBL" id="CAG4884936.1"/>
    </source>
</evidence>
<keyword evidence="2" id="KW-1185">Reference proteome</keyword>
<proteinExistence type="predicted"/>
<dbReference type="AlphaFoldDB" id="A0A916N3E2"/>
<dbReference type="Proteomes" id="UP000742786">
    <property type="component" value="Unassembled WGS sequence"/>
</dbReference>
<reference evidence="1" key="1">
    <citation type="submission" date="2021-04" db="EMBL/GenBank/DDBJ databases">
        <authorList>
            <person name="Hornung B."/>
        </authorList>
    </citation>
    <scope>NUCLEOTIDE SEQUENCE</scope>
    <source>
        <strain evidence="1">G5G6</strain>
    </source>
</reference>
<dbReference type="EMBL" id="CAJQUM010000001">
    <property type="protein sequence ID" value="CAG4884936.1"/>
    <property type="molecule type" value="Genomic_DNA"/>
</dbReference>
<name>A0A916N3E2_9PROT</name>